<sequence length="209" mass="22626">MKGHQRLLLALEELWVFLFGWIPTPLGRVVRLVMWRWMFARCGSVRFNTGIGMVGCHNMRLGNQVRVGRNCILTAGNGKLELADHVSLSPGVHLCADGGSISIGVKTAIGPGTVIRSANHCFTRQDVPIMEQGHEPGVVVIEDDVWIAANCTVTPNVRIGRGAVVGAGAVVTRDVQPYDIVAGVPARPIGKRGKDMCLNQVGEMDDDMY</sequence>
<protein>
    <submittedName>
        <fullName evidence="2">Acyltransferase</fullName>
    </submittedName>
</protein>
<evidence type="ECO:0000313" key="3">
    <source>
        <dbReference type="Proteomes" id="UP000823821"/>
    </source>
</evidence>
<evidence type="ECO:0000313" key="2">
    <source>
        <dbReference type="EMBL" id="HJA78388.1"/>
    </source>
</evidence>
<dbReference type="Proteomes" id="UP000823821">
    <property type="component" value="Unassembled WGS sequence"/>
</dbReference>
<dbReference type="PANTHER" id="PTHR23416">
    <property type="entry name" value="SIALIC ACID SYNTHASE-RELATED"/>
    <property type="match status" value="1"/>
</dbReference>
<gene>
    <name evidence="2" type="ORF">H9784_02275</name>
</gene>
<name>A0A9D2KPY0_9BACT</name>
<dbReference type="Pfam" id="PF00132">
    <property type="entry name" value="Hexapep"/>
    <property type="match status" value="1"/>
</dbReference>
<keyword evidence="2" id="KW-0808">Transferase</keyword>
<dbReference type="InterPro" id="IPR011004">
    <property type="entry name" value="Trimer_LpxA-like_sf"/>
</dbReference>
<keyword evidence="1" id="KW-1133">Transmembrane helix</keyword>
<keyword evidence="2" id="KW-0012">Acyltransferase</keyword>
<accession>A0A9D2KPY0</accession>
<proteinExistence type="predicted"/>
<dbReference type="AlphaFoldDB" id="A0A9D2KPY0"/>
<dbReference type="InterPro" id="IPR001451">
    <property type="entry name" value="Hexapep"/>
</dbReference>
<dbReference type="EMBL" id="DWZD01000016">
    <property type="protein sequence ID" value="HJA78388.1"/>
    <property type="molecule type" value="Genomic_DNA"/>
</dbReference>
<reference evidence="2" key="2">
    <citation type="submission" date="2021-04" db="EMBL/GenBank/DDBJ databases">
        <authorList>
            <person name="Gilroy R."/>
        </authorList>
    </citation>
    <scope>NUCLEOTIDE SEQUENCE</scope>
    <source>
        <strain evidence="2">5032</strain>
    </source>
</reference>
<dbReference type="Gene3D" id="2.160.10.10">
    <property type="entry name" value="Hexapeptide repeat proteins"/>
    <property type="match status" value="1"/>
</dbReference>
<evidence type="ECO:0000256" key="1">
    <source>
        <dbReference type="SAM" id="Phobius"/>
    </source>
</evidence>
<dbReference type="InterPro" id="IPR051159">
    <property type="entry name" value="Hexapeptide_acetyltransf"/>
</dbReference>
<organism evidence="2 3">
    <name type="scientific">Candidatus Desulfovibrio intestinavium</name>
    <dbReference type="NCBI Taxonomy" id="2838534"/>
    <lineage>
        <taxon>Bacteria</taxon>
        <taxon>Pseudomonadati</taxon>
        <taxon>Thermodesulfobacteriota</taxon>
        <taxon>Desulfovibrionia</taxon>
        <taxon>Desulfovibrionales</taxon>
        <taxon>Desulfovibrionaceae</taxon>
        <taxon>Desulfovibrio</taxon>
    </lineage>
</organism>
<comment type="caution">
    <text evidence="2">The sequence shown here is derived from an EMBL/GenBank/DDBJ whole genome shotgun (WGS) entry which is preliminary data.</text>
</comment>
<dbReference type="CDD" id="cd04647">
    <property type="entry name" value="LbH_MAT_like"/>
    <property type="match status" value="1"/>
</dbReference>
<keyword evidence="1" id="KW-0812">Transmembrane</keyword>
<dbReference type="GO" id="GO:0016746">
    <property type="term" value="F:acyltransferase activity"/>
    <property type="evidence" value="ECO:0007669"/>
    <property type="project" value="UniProtKB-KW"/>
</dbReference>
<feature type="transmembrane region" description="Helical" evidence="1">
    <location>
        <begin position="14"/>
        <end position="34"/>
    </location>
</feature>
<dbReference type="SUPFAM" id="SSF51161">
    <property type="entry name" value="Trimeric LpxA-like enzymes"/>
    <property type="match status" value="1"/>
</dbReference>
<keyword evidence="1" id="KW-0472">Membrane</keyword>
<reference evidence="2" key="1">
    <citation type="journal article" date="2021" name="PeerJ">
        <title>Extensive microbial diversity within the chicken gut microbiome revealed by metagenomics and culture.</title>
        <authorList>
            <person name="Gilroy R."/>
            <person name="Ravi A."/>
            <person name="Getino M."/>
            <person name="Pursley I."/>
            <person name="Horton D.L."/>
            <person name="Alikhan N.F."/>
            <person name="Baker D."/>
            <person name="Gharbi K."/>
            <person name="Hall N."/>
            <person name="Watson M."/>
            <person name="Adriaenssens E.M."/>
            <person name="Foster-Nyarko E."/>
            <person name="Jarju S."/>
            <person name="Secka A."/>
            <person name="Antonio M."/>
            <person name="Oren A."/>
            <person name="Chaudhuri R.R."/>
            <person name="La Ragione R."/>
            <person name="Hildebrand F."/>
            <person name="Pallen M.J."/>
        </authorList>
    </citation>
    <scope>NUCLEOTIDE SEQUENCE</scope>
    <source>
        <strain evidence="2">5032</strain>
    </source>
</reference>